<dbReference type="GeneID" id="5142432"/>
<organismHost>
    <name type="scientific">Haloarcula hispanica</name>
    <dbReference type="NCBI Taxonomy" id="51589"/>
</organismHost>
<dbReference type="RefSeq" id="YP_529642.1">
    <property type="nucleotide sequence ID" value="NC_007918.1"/>
</dbReference>
<dbReference type="KEGG" id="vg:5142432"/>
<evidence type="ECO:0000313" key="1">
    <source>
        <dbReference type="EMBL" id="AAQ13773.1"/>
    </source>
</evidence>
<evidence type="ECO:0000313" key="2">
    <source>
        <dbReference type="Proteomes" id="UP000002259"/>
    </source>
</evidence>
<dbReference type="Proteomes" id="UP000002259">
    <property type="component" value="Segment"/>
</dbReference>
<sequence>MWQYELPCGHRSYRKRSSMDKHGNDAISRQNQDKRFVCRTCGKEYDYVIDLKTNREVKA</sequence>
<organism evidence="1 2">
    <name type="scientific">His 2 virus</name>
    <name type="common">His2V</name>
    <name type="synonym">Haloarcula hispanica virus 2</name>
    <dbReference type="NCBI Taxonomy" id="128710"/>
    <lineage>
        <taxon>Viruses</taxon>
        <taxon>Monodnaviria</taxon>
        <taxon>Trapavirae</taxon>
        <taxon>Saleviricota</taxon>
        <taxon>Huolimaviricetes</taxon>
        <taxon>Haloruvirales</taxon>
        <taxon>Pleolipoviridae</taxon>
        <taxon>Gammapleolipovirus</taxon>
        <taxon>Gammapleolipovirus australiense</taxon>
        <taxon>Gammapleolipovirus His2</taxon>
    </lineage>
</organism>
<keyword evidence="2" id="KW-1185">Reference proteome</keyword>
<dbReference type="EMBL" id="AF191797">
    <property type="protein sequence ID" value="AAQ13773.1"/>
    <property type="molecule type" value="Genomic_DNA"/>
</dbReference>
<name>Q25BE8_HIS2V</name>
<protein>
    <recommendedName>
        <fullName evidence="3">C2H2-type domain-containing protein</fullName>
    </recommendedName>
</protein>
<reference evidence="1 2" key="1">
    <citation type="journal article" date="2006" name="Virology">
        <title>His1 and His2 are distantly related, spindle-shaped haloviruses belonging to the novel virus group, Salterprovirus.</title>
        <authorList>
            <person name="Bath C."/>
            <person name="Cukalac T."/>
            <person name="Porter K."/>
            <person name="Dyall-Smith M.L."/>
        </authorList>
    </citation>
    <scope>NUCLEOTIDE SEQUENCE</scope>
</reference>
<accession>Q25BE8</accession>
<proteinExistence type="predicted"/>
<evidence type="ECO:0008006" key="3">
    <source>
        <dbReference type="Google" id="ProtNLM"/>
    </source>
</evidence>